<dbReference type="PhylomeDB" id="B6QTJ6"/>
<accession>B6QTJ6</accession>
<dbReference type="STRING" id="441960.B6QTJ6"/>
<dbReference type="InterPro" id="IPR024388">
    <property type="entry name" value="Ribosomal_mL58"/>
</dbReference>
<keyword evidence="1" id="KW-0689">Ribosomal protein</keyword>
<dbReference type="PANTHER" id="PTHR28266">
    <property type="entry name" value="54S RIBOSOMAL PROTEIN L20, MITOCHONDRIAL"/>
    <property type="match status" value="1"/>
</dbReference>
<dbReference type="GO" id="GO:0005762">
    <property type="term" value="C:mitochondrial large ribosomal subunit"/>
    <property type="evidence" value="ECO:0007669"/>
    <property type="project" value="TreeGrafter"/>
</dbReference>
<reference evidence="2" key="1">
    <citation type="journal article" date="2015" name="Genome Announc.">
        <title>Genome sequence of the AIDS-associated pathogen Penicillium marneffei (ATCC18224) and its near taxonomic relative Talaromyces stipitatus (ATCC10500).</title>
        <authorList>
            <person name="Nierman W.C."/>
            <person name="Fedorova-Abrams N.D."/>
            <person name="Andrianopoulos A."/>
        </authorList>
    </citation>
    <scope>NUCLEOTIDE SEQUENCE [LARGE SCALE GENOMIC DNA]</scope>
    <source>
        <strain evidence="2">ATCC 18224 / CBS 334.59 / QM 7333</strain>
    </source>
</reference>
<dbReference type="Pfam" id="PF12824">
    <property type="entry name" value="MRP-L20"/>
    <property type="match status" value="1"/>
</dbReference>
<dbReference type="Proteomes" id="UP000001294">
    <property type="component" value="Unassembled WGS sequence"/>
</dbReference>
<dbReference type="VEuPathDB" id="FungiDB:PMAA_005240"/>
<protein>
    <submittedName>
        <fullName evidence="1">60S ribosomal protein L20, putative</fullName>
    </submittedName>
</protein>
<dbReference type="OrthoDB" id="6021263at2759"/>
<evidence type="ECO:0000313" key="2">
    <source>
        <dbReference type="Proteomes" id="UP000001294"/>
    </source>
</evidence>
<dbReference type="PANTHER" id="PTHR28266:SF1">
    <property type="entry name" value="LARGE RIBOSOMAL SUBUNIT PROTEIN ML58"/>
    <property type="match status" value="1"/>
</dbReference>
<proteinExistence type="predicted"/>
<keyword evidence="2" id="KW-1185">Reference proteome</keyword>
<sequence>MVNAQGSKVLLNDSSGHWPAVTRDRKNSSYSPLEKNLVQHESTLSIAPEDLPWATKAPKRQKYHLTVDDVKEIRRLRTLDPVAWSRWKLARKFDCSARFINMVCEPIPQEQKQEIHRKVLEAVKSRWGVTRRIAREDRELRKEAWAKDE</sequence>
<organism evidence="1 2">
    <name type="scientific">Talaromyces marneffei (strain ATCC 18224 / CBS 334.59 / QM 7333)</name>
    <name type="common">Penicillium marneffei</name>
    <dbReference type="NCBI Taxonomy" id="441960"/>
    <lineage>
        <taxon>Eukaryota</taxon>
        <taxon>Fungi</taxon>
        <taxon>Dikarya</taxon>
        <taxon>Ascomycota</taxon>
        <taxon>Pezizomycotina</taxon>
        <taxon>Eurotiomycetes</taxon>
        <taxon>Eurotiomycetidae</taxon>
        <taxon>Eurotiales</taxon>
        <taxon>Trichocomaceae</taxon>
        <taxon>Talaromyces</taxon>
        <taxon>Talaromyces sect. Talaromyces</taxon>
    </lineage>
</organism>
<dbReference type="EMBL" id="DS995905">
    <property type="protein sequence ID" value="EEA19750.1"/>
    <property type="molecule type" value="Genomic_DNA"/>
</dbReference>
<name>B6QTJ6_TALMQ</name>
<keyword evidence="1" id="KW-0687">Ribonucleoprotein</keyword>
<dbReference type="AlphaFoldDB" id="B6QTJ6"/>
<dbReference type="GO" id="GO:0003735">
    <property type="term" value="F:structural constituent of ribosome"/>
    <property type="evidence" value="ECO:0007669"/>
    <property type="project" value="TreeGrafter"/>
</dbReference>
<evidence type="ECO:0000313" key="1">
    <source>
        <dbReference type="EMBL" id="EEA19750.1"/>
    </source>
</evidence>
<gene>
    <name evidence="1" type="ORF">PMAA_005240</name>
</gene>
<dbReference type="HOGENOM" id="CLU_089054_0_0_1"/>